<protein>
    <submittedName>
        <fullName evidence="1">Uncharacterized protein</fullName>
    </submittedName>
</protein>
<name>A0A4Q7S2V2_9BURK</name>
<accession>A0A4Q7S2V2</accession>
<keyword evidence="2" id="KW-1185">Reference proteome</keyword>
<reference evidence="1 2" key="1">
    <citation type="journal article" date="2015" name="Stand. Genomic Sci.">
        <title>Genomic Encyclopedia of Bacterial and Archaeal Type Strains, Phase III: the genomes of soil and plant-associated and newly described type strains.</title>
        <authorList>
            <person name="Whitman W.B."/>
            <person name="Woyke T."/>
            <person name="Klenk H.P."/>
            <person name="Zhou Y."/>
            <person name="Lilburn T.G."/>
            <person name="Beck B.J."/>
            <person name="De Vos P."/>
            <person name="Vandamme P."/>
            <person name="Eisen J.A."/>
            <person name="Garrity G."/>
            <person name="Hugenholtz P."/>
            <person name="Kyrpides N.C."/>
        </authorList>
    </citation>
    <scope>NUCLEOTIDE SEQUENCE [LARGE SCALE GENOMIC DNA]</scope>
    <source>
        <strain evidence="1 2">ASC-9842</strain>
    </source>
</reference>
<evidence type="ECO:0000313" key="2">
    <source>
        <dbReference type="Proteomes" id="UP000291078"/>
    </source>
</evidence>
<dbReference type="EMBL" id="SGXM01000002">
    <property type="protein sequence ID" value="RZT39510.1"/>
    <property type="molecule type" value="Genomic_DNA"/>
</dbReference>
<dbReference type="Proteomes" id="UP000291078">
    <property type="component" value="Unassembled WGS sequence"/>
</dbReference>
<dbReference type="AlphaFoldDB" id="A0A4Q7S2V2"/>
<evidence type="ECO:0000313" key="1">
    <source>
        <dbReference type="EMBL" id="RZT39510.1"/>
    </source>
</evidence>
<organism evidence="1 2">
    <name type="scientific">Cupriavidus agavae</name>
    <dbReference type="NCBI Taxonomy" id="1001822"/>
    <lineage>
        <taxon>Bacteria</taxon>
        <taxon>Pseudomonadati</taxon>
        <taxon>Pseudomonadota</taxon>
        <taxon>Betaproteobacteria</taxon>
        <taxon>Burkholderiales</taxon>
        <taxon>Burkholderiaceae</taxon>
        <taxon>Cupriavidus</taxon>
    </lineage>
</organism>
<dbReference type="RefSeq" id="WP_157994685.1">
    <property type="nucleotide sequence ID" value="NZ_SGXM01000002.1"/>
</dbReference>
<proteinExistence type="predicted"/>
<comment type="caution">
    <text evidence="1">The sequence shown here is derived from an EMBL/GenBank/DDBJ whole genome shotgun (WGS) entry which is preliminary data.</text>
</comment>
<sequence>MKSRLFPNTLYALAAVVALALAGAGVHRMWAQAIAPIQPAASAGHHTASEERTR</sequence>
<gene>
    <name evidence="1" type="ORF">EV147_2705</name>
</gene>